<organism evidence="1">
    <name type="scientific">Amphimedon queenslandica</name>
    <name type="common">Sponge</name>
    <dbReference type="NCBI Taxonomy" id="400682"/>
    <lineage>
        <taxon>Eukaryota</taxon>
        <taxon>Metazoa</taxon>
        <taxon>Porifera</taxon>
        <taxon>Demospongiae</taxon>
        <taxon>Heteroscleromorpha</taxon>
        <taxon>Haplosclerida</taxon>
        <taxon>Niphatidae</taxon>
        <taxon>Amphimedon</taxon>
    </lineage>
</organism>
<protein>
    <submittedName>
        <fullName evidence="1">Uncharacterized protein</fullName>
    </submittedName>
</protein>
<reference evidence="1" key="1">
    <citation type="submission" date="2017-05" db="UniProtKB">
        <authorList>
            <consortium name="EnsemblMetazoa"/>
        </authorList>
    </citation>
    <scope>IDENTIFICATION</scope>
</reference>
<accession>A0A1X7THU6</accession>
<sequence>NGSCHWIEDTLIN</sequence>
<proteinExistence type="predicted"/>
<evidence type="ECO:0000313" key="1">
    <source>
        <dbReference type="EnsemblMetazoa" id="Aqu2.1.14314_001"/>
    </source>
</evidence>
<name>A0A1X7THU6_AMPQE</name>
<dbReference type="EnsemblMetazoa" id="Aqu2.1.14314_001">
    <property type="protein sequence ID" value="Aqu2.1.14314_001"/>
    <property type="gene ID" value="Aqu2.1.14314"/>
</dbReference>
<dbReference type="InParanoid" id="A0A1X7THU6"/>